<keyword evidence="2" id="KW-0732">Signal</keyword>
<feature type="region of interest" description="Disordered" evidence="1">
    <location>
        <begin position="186"/>
        <end position="218"/>
    </location>
</feature>
<accession>A0ABS5FQF9</accession>
<dbReference type="Proteomes" id="UP001315278">
    <property type="component" value="Unassembled WGS sequence"/>
</dbReference>
<name>A0ABS5FQF9_9BRAD</name>
<feature type="signal peptide" evidence="2">
    <location>
        <begin position="1"/>
        <end position="24"/>
    </location>
</feature>
<keyword evidence="4" id="KW-1185">Reference proteome</keyword>
<feature type="chain" id="PRO_5045875420" description="General secretion pathway protein GspN" evidence="2">
    <location>
        <begin position="25"/>
        <end position="218"/>
    </location>
</feature>
<evidence type="ECO:0008006" key="5">
    <source>
        <dbReference type="Google" id="ProtNLM"/>
    </source>
</evidence>
<evidence type="ECO:0000256" key="1">
    <source>
        <dbReference type="SAM" id="MobiDB-lite"/>
    </source>
</evidence>
<dbReference type="EMBL" id="JAFCJH010000033">
    <property type="protein sequence ID" value="MBR0799003.1"/>
    <property type="molecule type" value="Genomic_DNA"/>
</dbReference>
<evidence type="ECO:0000313" key="4">
    <source>
        <dbReference type="Proteomes" id="UP001315278"/>
    </source>
</evidence>
<evidence type="ECO:0000256" key="2">
    <source>
        <dbReference type="SAM" id="SignalP"/>
    </source>
</evidence>
<reference evidence="4" key="1">
    <citation type="journal article" date="2021" name="ISME J.">
        <title>Evolutionary origin and ecological implication of a unique nif island in free-living Bradyrhizobium lineages.</title>
        <authorList>
            <person name="Tao J."/>
        </authorList>
    </citation>
    <scope>NUCLEOTIDE SEQUENCE [LARGE SCALE GENOMIC DNA]</scope>
    <source>
        <strain evidence="4">SZCCT0434</strain>
    </source>
</reference>
<organism evidence="3 4">
    <name type="scientific">Bradyrhizobium jicamae</name>
    <dbReference type="NCBI Taxonomy" id="280332"/>
    <lineage>
        <taxon>Bacteria</taxon>
        <taxon>Pseudomonadati</taxon>
        <taxon>Pseudomonadota</taxon>
        <taxon>Alphaproteobacteria</taxon>
        <taxon>Hyphomicrobiales</taxon>
        <taxon>Nitrobacteraceae</taxon>
        <taxon>Bradyrhizobium</taxon>
    </lineage>
</organism>
<evidence type="ECO:0000313" key="3">
    <source>
        <dbReference type="EMBL" id="MBR0799003.1"/>
    </source>
</evidence>
<proteinExistence type="predicted"/>
<feature type="compositionally biased region" description="Pro residues" evidence="1">
    <location>
        <begin position="96"/>
        <end position="121"/>
    </location>
</feature>
<dbReference type="RefSeq" id="WP_212494017.1">
    <property type="nucleotide sequence ID" value="NZ_JAFCJH010000033.1"/>
</dbReference>
<sequence>MICRAIHHVTIAFVMLAPSPHAVAAAAVAITTDALDPGIAEETRLTPSSGERVTSVRAFTQRPEPQRPLSGNPLWAIPLTRLSATRDRPIFSATRRPPPPVLAAEPAPAPPPPPPQTKEAVPPPLSLVGTIASDEESFGIFLDQSTKRSLRLRLDDDYQGWKLRTIRSREATMEKDRDSIVLTLPAPAQGANDRANGQVPPTPANIDGSTPLAELKRR</sequence>
<feature type="region of interest" description="Disordered" evidence="1">
    <location>
        <begin position="89"/>
        <end position="121"/>
    </location>
</feature>
<gene>
    <name evidence="3" type="ORF">JQ615_26815</name>
</gene>
<protein>
    <recommendedName>
        <fullName evidence="5">General secretion pathway protein GspN</fullName>
    </recommendedName>
</protein>
<comment type="caution">
    <text evidence="3">The sequence shown here is derived from an EMBL/GenBank/DDBJ whole genome shotgun (WGS) entry which is preliminary data.</text>
</comment>